<keyword evidence="2" id="KW-1185">Reference proteome</keyword>
<organism evidence="1 2">
    <name type="scientific">Antrihabitans stalactiti</name>
    <dbReference type="NCBI Taxonomy" id="2584121"/>
    <lineage>
        <taxon>Bacteria</taxon>
        <taxon>Bacillati</taxon>
        <taxon>Actinomycetota</taxon>
        <taxon>Actinomycetes</taxon>
        <taxon>Mycobacteriales</taxon>
        <taxon>Nocardiaceae</taxon>
        <taxon>Antrihabitans</taxon>
    </lineage>
</organism>
<dbReference type="RefSeq" id="WP_169593109.1">
    <property type="nucleotide sequence ID" value="NZ_VCQU01000011.1"/>
</dbReference>
<dbReference type="AlphaFoldDB" id="A0A848KLA4"/>
<name>A0A848KLA4_9NOCA</name>
<gene>
    <name evidence="1" type="ORF">FGL95_26630</name>
</gene>
<sequence>MKVDLDVLQDLGRKVNALGEEADGFRIGMGTAIRGDVMPSVRTAIEISNQIVDAALIPAIKERLTETGDVMVNIANEYKDQDERNAQLMVSAYRNAIGDWTAP</sequence>
<protein>
    <recommendedName>
        <fullName evidence="3">Excreted virulence factor EspC, type VII ESX diderm</fullName>
    </recommendedName>
</protein>
<evidence type="ECO:0000313" key="1">
    <source>
        <dbReference type="EMBL" id="NMN98616.1"/>
    </source>
</evidence>
<dbReference type="EMBL" id="VCQU01000011">
    <property type="protein sequence ID" value="NMN98616.1"/>
    <property type="molecule type" value="Genomic_DNA"/>
</dbReference>
<accession>A0A848KLA4</accession>
<comment type="caution">
    <text evidence="1">The sequence shown here is derived from an EMBL/GenBank/DDBJ whole genome shotgun (WGS) entry which is preliminary data.</text>
</comment>
<reference evidence="1 2" key="2">
    <citation type="submission" date="2020-06" db="EMBL/GenBank/DDBJ databases">
        <title>Antribacter stalactiti gen. nov., sp. nov., a new member of the family Nacardiaceae isolated from a cave.</title>
        <authorList>
            <person name="Kim I.S."/>
        </authorList>
    </citation>
    <scope>NUCLEOTIDE SEQUENCE [LARGE SCALE GENOMIC DNA]</scope>
    <source>
        <strain evidence="1 2">YC2-7</strain>
    </source>
</reference>
<evidence type="ECO:0008006" key="3">
    <source>
        <dbReference type="Google" id="ProtNLM"/>
    </source>
</evidence>
<dbReference type="Proteomes" id="UP000535543">
    <property type="component" value="Unassembled WGS sequence"/>
</dbReference>
<proteinExistence type="predicted"/>
<reference evidence="1 2" key="1">
    <citation type="submission" date="2019-05" db="EMBL/GenBank/DDBJ databases">
        <authorList>
            <person name="Lee S.D."/>
        </authorList>
    </citation>
    <scope>NUCLEOTIDE SEQUENCE [LARGE SCALE GENOMIC DNA]</scope>
    <source>
        <strain evidence="1 2">YC2-7</strain>
    </source>
</reference>
<evidence type="ECO:0000313" key="2">
    <source>
        <dbReference type="Proteomes" id="UP000535543"/>
    </source>
</evidence>